<feature type="chain" id="PRO_5046754426" description="Lipoprotein" evidence="1">
    <location>
        <begin position="20"/>
        <end position="133"/>
    </location>
</feature>
<organism evidence="2 3">
    <name type="scientific">Seohaeicola saemankumensis</name>
    <dbReference type="NCBI Taxonomy" id="481181"/>
    <lineage>
        <taxon>Bacteria</taxon>
        <taxon>Pseudomonadati</taxon>
        <taxon>Pseudomonadota</taxon>
        <taxon>Alphaproteobacteria</taxon>
        <taxon>Rhodobacterales</taxon>
        <taxon>Roseobacteraceae</taxon>
        <taxon>Seohaeicola</taxon>
    </lineage>
</organism>
<sequence>MKPQAIISPLALMGAGVLAGCMDTAPDVTRFAPVYEGVETRLLDGDLVRFRVAMRGARGNDDVAAYAECAAAQYALIRDFGFARHLRTNVTEQGGLWRGDAVYTISAQLPRGMQTIDAEVVVAHCAENGIPTV</sequence>
<evidence type="ECO:0000256" key="1">
    <source>
        <dbReference type="SAM" id="SignalP"/>
    </source>
</evidence>
<keyword evidence="3" id="KW-1185">Reference proteome</keyword>
<dbReference type="RefSeq" id="WP_380788908.1">
    <property type="nucleotide sequence ID" value="NZ_JBHTKR010000001.1"/>
</dbReference>
<feature type="signal peptide" evidence="1">
    <location>
        <begin position="1"/>
        <end position="19"/>
    </location>
</feature>
<gene>
    <name evidence="2" type="ORF">ACFQ3C_02805</name>
</gene>
<protein>
    <recommendedName>
        <fullName evidence="4">Lipoprotein</fullName>
    </recommendedName>
</protein>
<dbReference type="EMBL" id="JBHTKR010000001">
    <property type="protein sequence ID" value="MFD1193599.1"/>
    <property type="molecule type" value="Genomic_DNA"/>
</dbReference>
<evidence type="ECO:0008006" key="4">
    <source>
        <dbReference type="Google" id="ProtNLM"/>
    </source>
</evidence>
<accession>A0ABW3T8R3</accession>
<proteinExistence type="predicted"/>
<dbReference type="Proteomes" id="UP001597151">
    <property type="component" value="Unassembled WGS sequence"/>
</dbReference>
<evidence type="ECO:0000313" key="2">
    <source>
        <dbReference type="EMBL" id="MFD1193599.1"/>
    </source>
</evidence>
<comment type="caution">
    <text evidence="2">The sequence shown here is derived from an EMBL/GenBank/DDBJ whole genome shotgun (WGS) entry which is preliminary data.</text>
</comment>
<keyword evidence="1" id="KW-0732">Signal</keyword>
<name>A0ABW3T8R3_9RHOB</name>
<reference evidence="3" key="1">
    <citation type="journal article" date="2019" name="Int. J. Syst. Evol. Microbiol.">
        <title>The Global Catalogue of Microorganisms (GCM) 10K type strain sequencing project: providing services to taxonomists for standard genome sequencing and annotation.</title>
        <authorList>
            <consortium name="The Broad Institute Genomics Platform"/>
            <consortium name="The Broad Institute Genome Sequencing Center for Infectious Disease"/>
            <person name="Wu L."/>
            <person name="Ma J."/>
        </authorList>
    </citation>
    <scope>NUCLEOTIDE SEQUENCE [LARGE SCALE GENOMIC DNA]</scope>
    <source>
        <strain evidence="3">CCUG 55328</strain>
    </source>
</reference>
<evidence type="ECO:0000313" key="3">
    <source>
        <dbReference type="Proteomes" id="UP001597151"/>
    </source>
</evidence>
<dbReference type="PROSITE" id="PS51257">
    <property type="entry name" value="PROKAR_LIPOPROTEIN"/>
    <property type="match status" value="1"/>
</dbReference>